<dbReference type="Proteomes" id="UP000655287">
    <property type="component" value="Unassembled WGS sequence"/>
</dbReference>
<protein>
    <submittedName>
        <fullName evidence="3">Uncharacterized protein</fullName>
    </submittedName>
</protein>
<dbReference type="RefSeq" id="WP_203988277.1">
    <property type="nucleotide sequence ID" value="NZ_BOOU01000053.1"/>
</dbReference>
<keyword evidence="4" id="KW-1185">Reference proteome</keyword>
<organism evidence="3 4">
    <name type="scientific">Sphaerisporangium rufum</name>
    <dbReference type="NCBI Taxonomy" id="1381558"/>
    <lineage>
        <taxon>Bacteria</taxon>
        <taxon>Bacillati</taxon>
        <taxon>Actinomycetota</taxon>
        <taxon>Actinomycetes</taxon>
        <taxon>Streptosporangiales</taxon>
        <taxon>Streptosporangiaceae</taxon>
        <taxon>Sphaerisporangium</taxon>
    </lineage>
</organism>
<gene>
    <name evidence="3" type="ORF">Sru01_38500</name>
</gene>
<keyword evidence="2" id="KW-0732">Signal</keyword>
<evidence type="ECO:0000313" key="3">
    <source>
        <dbReference type="EMBL" id="GII78868.1"/>
    </source>
</evidence>
<name>A0A919V2E6_9ACTN</name>
<dbReference type="AlphaFoldDB" id="A0A919V2E6"/>
<feature type="compositionally biased region" description="Basic and acidic residues" evidence="1">
    <location>
        <begin position="76"/>
        <end position="99"/>
    </location>
</feature>
<feature type="chain" id="PRO_5037502901" evidence="2">
    <location>
        <begin position="28"/>
        <end position="120"/>
    </location>
</feature>
<proteinExistence type="predicted"/>
<accession>A0A919V2E6</accession>
<dbReference type="EMBL" id="BOOU01000053">
    <property type="protein sequence ID" value="GII78868.1"/>
    <property type="molecule type" value="Genomic_DNA"/>
</dbReference>
<evidence type="ECO:0000256" key="2">
    <source>
        <dbReference type="SAM" id="SignalP"/>
    </source>
</evidence>
<evidence type="ECO:0000313" key="4">
    <source>
        <dbReference type="Proteomes" id="UP000655287"/>
    </source>
</evidence>
<feature type="region of interest" description="Disordered" evidence="1">
    <location>
        <begin position="37"/>
        <end position="120"/>
    </location>
</feature>
<reference evidence="3" key="1">
    <citation type="submission" date="2021-01" db="EMBL/GenBank/DDBJ databases">
        <title>Whole genome shotgun sequence of Sphaerisporangium rufum NBRC 109079.</title>
        <authorList>
            <person name="Komaki H."/>
            <person name="Tamura T."/>
        </authorList>
    </citation>
    <scope>NUCLEOTIDE SEQUENCE</scope>
    <source>
        <strain evidence="3">NBRC 109079</strain>
    </source>
</reference>
<comment type="caution">
    <text evidence="3">The sequence shown here is derived from an EMBL/GenBank/DDBJ whole genome shotgun (WGS) entry which is preliminary data.</text>
</comment>
<feature type="signal peptide" evidence="2">
    <location>
        <begin position="1"/>
        <end position="27"/>
    </location>
</feature>
<evidence type="ECO:0000256" key="1">
    <source>
        <dbReference type="SAM" id="MobiDB-lite"/>
    </source>
</evidence>
<sequence>MNPTRKMWICAGVTGVVLAGGVSVALAAASGRVDTTAQVGQVGGATTPRPGEAPGQIPGPVDKNAEPTRAPSEIVAEDHNMNPDPLKVAEHWTERRMEQAEPLPMPVLTPEAKPTAKPTK</sequence>